<dbReference type="InterPro" id="IPR001296">
    <property type="entry name" value="Glyco_trans_1"/>
</dbReference>
<dbReference type="Pfam" id="PF00534">
    <property type="entry name" value="Glycos_transf_1"/>
    <property type="match status" value="1"/>
</dbReference>
<evidence type="ECO:0000313" key="2">
    <source>
        <dbReference type="EMBL" id="QCQ37874.1"/>
    </source>
</evidence>
<dbReference type="PANTHER" id="PTHR12526:SF630">
    <property type="entry name" value="GLYCOSYLTRANSFERASE"/>
    <property type="match status" value="1"/>
</dbReference>
<sequence>MHPCIRNFSFSQRLPHRATTRRTSFSDFLYQKIKDKKIQKRMKRILIIQESLSGGGTEKVLSDILKNFDYNTYAIDLLLIYEVGPYLESIPKEVRTIAIYKSDKTRLFGKILHKMRLSKALEKVIVRFSFRKRHYDAIISFMEGPAAKIHSCLLNKSEQNITWVHTDLLQNHWSLSAFGSFQKEEKFYNSTDLTVFVSNDSQTMFNQTFKTTTPQTVIYNIIDKEEIIQKSLKTTHIEKNRFTICAAGRLVPLKRFDRLLHAAKILKDKKYDLDFWILGTGQEEAGIRKLQEELHLEKEIHLLGFQENPYPYIRKADVFVLTSDMEGFSLVVCEALCLGVPVISTAVTGPVELLSDQYGIITELSAEAVASSIQYLVDHPQTLADYQKRAKERSQIFEVDKTMSHIYSILQ</sequence>
<feature type="domain" description="Glycosyl transferase family 1" evidence="1">
    <location>
        <begin position="233"/>
        <end position="393"/>
    </location>
</feature>
<dbReference type="GO" id="GO:0016757">
    <property type="term" value="F:glycosyltransferase activity"/>
    <property type="evidence" value="ECO:0007669"/>
    <property type="project" value="InterPro"/>
</dbReference>
<evidence type="ECO:0000313" key="3">
    <source>
        <dbReference type="Proteomes" id="UP000028294"/>
    </source>
</evidence>
<evidence type="ECO:0000259" key="1">
    <source>
        <dbReference type="Pfam" id="PF00534"/>
    </source>
</evidence>
<accession>A0AAP9D0G7</accession>
<reference evidence="2 3" key="1">
    <citation type="submission" date="2019-03" db="EMBL/GenBank/DDBJ databases">
        <title>Complete genome assembly of MDR B. fragilis.</title>
        <authorList>
            <person name="Sydenham T.V."/>
            <person name="Hasman H."/>
            <person name="Justesen U.S."/>
        </authorList>
    </citation>
    <scope>NUCLEOTIDE SEQUENCE [LARGE SCALE GENOMIC DNA]</scope>
    <source>
        <strain evidence="2 3">DCMOUH0067B</strain>
    </source>
</reference>
<dbReference type="CDD" id="cd03811">
    <property type="entry name" value="GT4_GT28_WabH-like"/>
    <property type="match status" value="1"/>
</dbReference>
<dbReference type="AlphaFoldDB" id="A0AAP9D0G7"/>
<dbReference type="SUPFAM" id="SSF53756">
    <property type="entry name" value="UDP-Glycosyltransferase/glycogen phosphorylase"/>
    <property type="match status" value="1"/>
</dbReference>
<dbReference type="Proteomes" id="UP000028294">
    <property type="component" value="Chromosome"/>
</dbReference>
<gene>
    <name evidence="2" type="ORF">IA74_018210</name>
</gene>
<proteinExistence type="predicted"/>
<organism evidence="2 3">
    <name type="scientific">Bacteroides fragilis</name>
    <dbReference type="NCBI Taxonomy" id="817"/>
    <lineage>
        <taxon>Bacteria</taxon>
        <taxon>Pseudomonadati</taxon>
        <taxon>Bacteroidota</taxon>
        <taxon>Bacteroidia</taxon>
        <taxon>Bacteroidales</taxon>
        <taxon>Bacteroidaceae</taxon>
        <taxon>Bacteroides</taxon>
    </lineage>
</organism>
<dbReference type="EMBL" id="CP036553">
    <property type="protein sequence ID" value="QCQ37874.1"/>
    <property type="molecule type" value="Genomic_DNA"/>
</dbReference>
<name>A0AAP9D0G7_BACFG</name>
<dbReference type="PANTHER" id="PTHR12526">
    <property type="entry name" value="GLYCOSYLTRANSFERASE"/>
    <property type="match status" value="1"/>
</dbReference>
<protein>
    <submittedName>
        <fullName evidence="2">Glycosyltransferase</fullName>
    </submittedName>
</protein>
<dbReference type="Gene3D" id="3.40.50.2000">
    <property type="entry name" value="Glycogen Phosphorylase B"/>
    <property type="match status" value="2"/>
</dbReference>